<sequence length="162" mass="19085">MSSIYKRKRNGKNDGYVMYSIYAYDPLKNKKRYFNITLGKLGPTLTWNDCLKQQKELNRVFDTKKGGKEELTLNNAIKTYLQHKKIHFRTKPPKSSTITLISYHLNTFKNTVAARYGRGIMIKHLSPSILEWYWNIRKEKLKPSSIIVHKRIVESFLGWTKS</sequence>
<reference evidence="1" key="1">
    <citation type="submission" date="2018-05" db="EMBL/GenBank/DDBJ databases">
        <authorList>
            <person name="Lanie J.A."/>
            <person name="Ng W.-L."/>
            <person name="Kazmierczak K.M."/>
            <person name="Andrzejewski T.M."/>
            <person name="Davidsen T.M."/>
            <person name="Wayne K.J."/>
            <person name="Tettelin H."/>
            <person name="Glass J.I."/>
            <person name="Rusch D."/>
            <person name="Podicherti R."/>
            <person name="Tsui H.-C.T."/>
            <person name="Winkler M.E."/>
        </authorList>
    </citation>
    <scope>NUCLEOTIDE SEQUENCE</scope>
</reference>
<dbReference type="AlphaFoldDB" id="A0A381PF07"/>
<name>A0A381PF07_9ZZZZ</name>
<dbReference type="EMBL" id="UINC01000963">
    <property type="protein sequence ID" value="SUZ65585.1"/>
    <property type="molecule type" value="Genomic_DNA"/>
</dbReference>
<organism evidence="1">
    <name type="scientific">marine metagenome</name>
    <dbReference type="NCBI Taxonomy" id="408172"/>
    <lineage>
        <taxon>unclassified sequences</taxon>
        <taxon>metagenomes</taxon>
        <taxon>ecological metagenomes</taxon>
    </lineage>
</organism>
<gene>
    <name evidence="1" type="ORF">METZ01_LOCUS18439</name>
</gene>
<accession>A0A381PF07</accession>
<evidence type="ECO:0008006" key="2">
    <source>
        <dbReference type="Google" id="ProtNLM"/>
    </source>
</evidence>
<protein>
    <recommendedName>
        <fullName evidence="2">Core-binding (CB) domain-containing protein</fullName>
    </recommendedName>
</protein>
<proteinExistence type="predicted"/>
<evidence type="ECO:0000313" key="1">
    <source>
        <dbReference type="EMBL" id="SUZ65585.1"/>
    </source>
</evidence>